<dbReference type="Gene3D" id="1.20.58.1700">
    <property type="match status" value="1"/>
</dbReference>
<evidence type="ECO:0000259" key="1">
    <source>
        <dbReference type="Pfam" id="PF01425"/>
    </source>
</evidence>
<dbReference type="OMA" id="MPLNHQL"/>
<dbReference type="InterPro" id="IPR000120">
    <property type="entry name" value="Amidase"/>
</dbReference>
<dbReference type="STRING" id="554065.E1ZFA6"/>
<accession>E1ZFA6</accession>
<dbReference type="Pfam" id="PF01425">
    <property type="entry name" value="Amidase"/>
    <property type="match status" value="1"/>
</dbReference>
<dbReference type="EMBL" id="GL433844">
    <property type="protein sequence ID" value="EFN55466.1"/>
    <property type="molecule type" value="Genomic_DNA"/>
</dbReference>
<dbReference type="InterPro" id="IPR036928">
    <property type="entry name" value="AS_sf"/>
</dbReference>
<keyword evidence="3" id="KW-1185">Reference proteome</keyword>
<dbReference type="InterPro" id="IPR023631">
    <property type="entry name" value="Amidase_dom"/>
</dbReference>
<feature type="domain" description="Amidase" evidence="1">
    <location>
        <begin position="63"/>
        <end position="496"/>
    </location>
</feature>
<evidence type="ECO:0000313" key="2">
    <source>
        <dbReference type="EMBL" id="EFN55466.1"/>
    </source>
</evidence>
<organism evidence="3">
    <name type="scientific">Chlorella variabilis</name>
    <name type="common">Green alga</name>
    <dbReference type="NCBI Taxonomy" id="554065"/>
    <lineage>
        <taxon>Eukaryota</taxon>
        <taxon>Viridiplantae</taxon>
        <taxon>Chlorophyta</taxon>
        <taxon>core chlorophytes</taxon>
        <taxon>Trebouxiophyceae</taxon>
        <taxon>Chlorellales</taxon>
        <taxon>Chlorellaceae</taxon>
        <taxon>Chlorella clade</taxon>
        <taxon>Chlorella</taxon>
    </lineage>
</organism>
<dbReference type="PANTHER" id="PTHR11895">
    <property type="entry name" value="TRANSAMIDASE"/>
    <property type="match status" value="1"/>
</dbReference>
<dbReference type="KEGG" id="cvr:CHLNCDRAFT_57824"/>
<reference evidence="2 3" key="1">
    <citation type="journal article" date="2010" name="Plant Cell">
        <title>The Chlorella variabilis NC64A genome reveals adaptation to photosymbiosis, coevolution with viruses, and cryptic sex.</title>
        <authorList>
            <person name="Blanc G."/>
            <person name="Duncan G."/>
            <person name="Agarkova I."/>
            <person name="Borodovsky M."/>
            <person name="Gurnon J."/>
            <person name="Kuo A."/>
            <person name="Lindquist E."/>
            <person name="Lucas S."/>
            <person name="Pangilinan J."/>
            <person name="Polle J."/>
            <person name="Salamov A."/>
            <person name="Terry A."/>
            <person name="Yamada T."/>
            <person name="Dunigan D.D."/>
            <person name="Grigoriev I.V."/>
            <person name="Claverie J.M."/>
            <person name="Van Etten J.L."/>
        </authorList>
    </citation>
    <scope>NUCLEOTIDE SEQUENCE [LARGE SCALE GENOMIC DNA]</scope>
    <source>
        <strain evidence="2 3">NC64A</strain>
    </source>
</reference>
<dbReference type="SUPFAM" id="SSF75304">
    <property type="entry name" value="Amidase signature (AS) enzymes"/>
    <property type="match status" value="1"/>
</dbReference>
<proteinExistence type="predicted"/>
<gene>
    <name evidence="2" type="ORF">CHLNCDRAFT_57824</name>
</gene>
<dbReference type="Proteomes" id="UP000008141">
    <property type="component" value="Unassembled WGS sequence"/>
</dbReference>
<dbReference type="eggNOG" id="KOG1211">
    <property type="taxonomic scope" value="Eukaryota"/>
</dbReference>
<dbReference type="InParanoid" id="E1ZFA6"/>
<dbReference type="Gene3D" id="3.90.1300.10">
    <property type="entry name" value="Amidase signature (AS) domain"/>
    <property type="match status" value="1"/>
</dbReference>
<sequence>MPLTTADLTLPALRAAYAAGSLTPTALAQQLLPAVAASQSVFISRPTEEEVLERCRFLESLPAEQRGPLWGIPFAVKDNIDVAGCPTTAACPAFEYAAAEHARAVKPLFDAGGIFLGKTNLDQFACGLVGTRSPYGVPANAFDDRFSPGGSSCGSAVAVAAGLCTFALGTDTAGSGRVPAGNNGIVGIKPSVGRFSTTGVVPACQLLDCPSVFALSVEDGAEVARLMENGDIADPTYRLPNAANLAKRWTPQAAFRFALPGPQFLDDSFLGPGGEPVRQAMEAAMGEAVQRLTALGGELVPGFDFAPFAETAVLLYGAAFVAERYAGIREFLEGRLEAPLAAPQLASIHDDERMLKVIRTIISKTEGFSSADVFQGLQQLTQLRGKCRVELAKIDVLVVPTSAYNYTIQEIQAEEEVPEYPKVTFHKNANLGRWTNFVNLQDMCGVSVYSGLLRLQGGAGETEEQRARQEHLAATGNPTSVLPFGITMLAPSWTDEYVAGIAAAYEKTTGLAAGPAGHGVTPYRSPK</sequence>
<dbReference type="RefSeq" id="XP_005847568.1">
    <property type="nucleotide sequence ID" value="XM_005847506.1"/>
</dbReference>
<dbReference type="OrthoDB" id="245563at2759"/>
<dbReference type="GeneID" id="17355025"/>
<name>E1ZFA6_CHLVA</name>
<evidence type="ECO:0000313" key="3">
    <source>
        <dbReference type="Proteomes" id="UP000008141"/>
    </source>
</evidence>
<dbReference type="AlphaFoldDB" id="E1ZFA6"/>
<dbReference type="GO" id="GO:0003824">
    <property type="term" value="F:catalytic activity"/>
    <property type="evidence" value="ECO:0007669"/>
    <property type="project" value="InterPro"/>
</dbReference>
<protein>
    <recommendedName>
        <fullName evidence="1">Amidase domain-containing protein</fullName>
    </recommendedName>
</protein>
<dbReference type="PANTHER" id="PTHR11895:SF169">
    <property type="entry name" value="GLUTAMYL-TRNA(GLN) AMIDOTRANSFERASE"/>
    <property type="match status" value="1"/>
</dbReference>